<dbReference type="InParanoid" id="A2ETK8"/>
<evidence type="ECO:0000256" key="2">
    <source>
        <dbReference type="PROSITE-ProRule" id="PRU00192"/>
    </source>
</evidence>
<evidence type="ECO:0000313" key="4">
    <source>
        <dbReference type="EMBL" id="EAY03976.1"/>
    </source>
</evidence>
<dbReference type="InterPro" id="IPR036028">
    <property type="entry name" value="SH3-like_dom_sf"/>
</dbReference>
<dbReference type="InterPro" id="IPR001452">
    <property type="entry name" value="SH3_domain"/>
</dbReference>
<dbReference type="Proteomes" id="UP000001542">
    <property type="component" value="Unassembled WGS sequence"/>
</dbReference>
<sequence>MIESAVNTFDATANAVLKVMDSISDTTLNKALEFTSNYEENIMQVNSCLKQNLEELINLNENFVNDTTHPCHLDIRECSQFGYDVHCSYLRYSNALDEIEKSFLNLYADMKNIDDRLVAFNQVFMKNVNGCFVSSLPHSAAKHDDHYNKIVRLFRTGFQGFRSPYVIPVYAAKFETPTVTMKATTAFNGTKVGEISIQSGEKVEAITTSYADWMKIRTANGNEGFVPVNILEPVR</sequence>
<feature type="domain" description="SH3" evidence="3">
    <location>
        <begin position="176"/>
        <end position="235"/>
    </location>
</feature>
<evidence type="ECO:0000313" key="5">
    <source>
        <dbReference type="Proteomes" id="UP000001542"/>
    </source>
</evidence>
<keyword evidence="1 2" id="KW-0728">SH3 domain</keyword>
<dbReference type="SMART" id="SM00326">
    <property type="entry name" value="SH3"/>
    <property type="match status" value="1"/>
</dbReference>
<reference evidence="4" key="1">
    <citation type="submission" date="2006-10" db="EMBL/GenBank/DDBJ databases">
        <authorList>
            <person name="Amadeo P."/>
            <person name="Zhao Q."/>
            <person name="Wortman J."/>
            <person name="Fraser-Liggett C."/>
            <person name="Carlton J."/>
        </authorList>
    </citation>
    <scope>NUCLEOTIDE SEQUENCE</scope>
    <source>
        <strain evidence="4">G3</strain>
    </source>
</reference>
<gene>
    <name evidence="4" type="ORF">TVAG_195690</name>
</gene>
<reference evidence="4" key="2">
    <citation type="journal article" date="2007" name="Science">
        <title>Draft genome sequence of the sexually transmitted pathogen Trichomonas vaginalis.</title>
        <authorList>
            <person name="Carlton J.M."/>
            <person name="Hirt R.P."/>
            <person name="Silva J.C."/>
            <person name="Delcher A.L."/>
            <person name="Schatz M."/>
            <person name="Zhao Q."/>
            <person name="Wortman J.R."/>
            <person name="Bidwell S.L."/>
            <person name="Alsmark U.C.M."/>
            <person name="Besteiro S."/>
            <person name="Sicheritz-Ponten T."/>
            <person name="Noel C.J."/>
            <person name="Dacks J.B."/>
            <person name="Foster P.G."/>
            <person name="Simillion C."/>
            <person name="Van de Peer Y."/>
            <person name="Miranda-Saavedra D."/>
            <person name="Barton G.J."/>
            <person name="Westrop G.D."/>
            <person name="Mueller S."/>
            <person name="Dessi D."/>
            <person name="Fiori P.L."/>
            <person name="Ren Q."/>
            <person name="Paulsen I."/>
            <person name="Zhang H."/>
            <person name="Bastida-Corcuera F.D."/>
            <person name="Simoes-Barbosa A."/>
            <person name="Brown M.T."/>
            <person name="Hayes R.D."/>
            <person name="Mukherjee M."/>
            <person name="Okumura C.Y."/>
            <person name="Schneider R."/>
            <person name="Smith A.J."/>
            <person name="Vanacova S."/>
            <person name="Villalvazo M."/>
            <person name="Haas B.J."/>
            <person name="Pertea M."/>
            <person name="Feldblyum T.V."/>
            <person name="Utterback T.R."/>
            <person name="Shu C.L."/>
            <person name="Osoegawa K."/>
            <person name="de Jong P.J."/>
            <person name="Hrdy I."/>
            <person name="Horvathova L."/>
            <person name="Zubacova Z."/>
            <person name="Dolezal P."/>
            <person name="Malik S.B."/>
            <person name="Logsdon J.M. Jr."/>
            <person name="Henze K."/>
            <person name="Gupta A."/>
            <person name="Wang C.C."/>
            <person name="Dunne R.L."/>
            <person name="Upcroft J.A."/>
            <person name="Upcroft P."/>
            <person name="White O."/>
            <person name="Salzberg S.L."/>
            <person name="Tang P."/>
            <person name="Chiu C.-H."/>
            <person name="Lee Y.-S."/>
            <person name="Embley T.M."/>
            <person name="Coombs G.H."/>
            <person name="Mottram J.C."/>
            <person name="Tachezy J."/>
            <person name="Fraser-Liggett C.M."/>
            <person name="Johnson P.J."/>
        </authorList>
    </citation>
    <scope>NUCLEOTIDE SEQUENCE [LARGE SCALE GENOMIC DNA]</scope>
    <source>
        <strain evidence="4">G3</strain>
    </source>
</reference>
<dbReference type="Gene3D" id="2.30.30.40">
    <property type="entry name" value="SH3 Domains"/>
    <property type="match status" value="1"/>
</dbReference>
<protein>
    <submittedName>
        <fullName evidence="4">Variant SH3 domain containing protein</fullName>
    </submittedName>
</protein>
<dbReference type="VEuPathDB" id="TrichDB:TVAGG3_0403900"/>
<dbReference type="EMBL" id="DS113488">
    <property type="protein sequence ID" value="EAY03976.1"/>
    <property type="molecule type" value="Genomic_DNA"/>
</dbReference>
<dbReference type="VEuPathDB" id="TrichDB:TVAG_195690"/>
<dbReference type="KEGG" id="tva:4761825"/>
<accession>A2ETK8</accession>
<name>A2ETK8_TRIV3</name>
<dbReference type="RefSeq" id="XP_001316199.1">
    <property type="nucleotide sequence ID" value="XM_001316164.1"/>
</dbReference>
<dbReference type="PROSITE" id="PS50002">
    <property type="entry name" value="SH3"/>
    <property type="match status" value="1"/>
</dbReference>
<dbReference type="AlphaFoldDB" id="A2ETK8"/>
<evidence type="ECO:0000256" key="1">
    <source>
        <dbReference type="ARBA" id="ARBA00022443"/>
    </source>
</evidence>
<dbReference type="OrthoDB" id="9991832at2759"/>
<organism evidence="4 5">
    <name type="scientific">Trichomonas vaginalis (strain ATCC PRA-98 / G3)</name>
    <dbReference type="NCBI Taxonomy" id="412133"/>
    <lineage>
        <taxon>Eukaryota</taxon>
        <taxon>Metamonada</taxon>
        <taxon>Parabasalia</taxon>
        <taxon>Trichomonadida</taxon>
        <taxon>Trichomonadidae</taxon>
        <taxon>Trichomonas</taxon>
    </lineage>
</organism>
<dbReference type="SMR" id="A2ETK8"/>
<keyword evidence="5" id="KW-1185">Reference proteome</keyword>
<dbReference type="Pfam" id="PF00018">
    <property type="entry name" value="SH3_1"/>
    <property type="match status" value="1"/>
</dbReference>
<proteinExistence type="predicted"/>
<dbReference type="SUPFAM" id="SSF50044">
    <property type="entry name" value="SH3-domain"/>
    <property type="match status" value="1"/>
</dbReference>
<evidence type="ECO:0000259" key="3">
    <source>
        <dbReference type="PROSITE" id="PS50002"/>
    </source>
</evidence>